<evidence type="ECO:0000256" key="6">
    <source>
        <dbReference type="ARBA" id="ARBA00023136"/>
    </source>
</evidence>
<feature type="transmembrane region" description="Helical" evidence="7">
    <location>
        <begin position="38"/>
        <end position="58"/>
    </location>
</feature>
<dbReference type="OrthoDB" id="167398at2759"/>
<keyword evidence="5" id="KW-0813">Transport</keyword>
<evidence type="ECO:0000256" key="2">
    <source>
        <dbReference type="ARBA" id="ARBA00022692"/>
    </source>
</evidence>
<evidence type="ECO:0000256" key="1">
    <source>
        <dbReference type="ARBA" id="ARBA00004141"/>
    </source>
</evidence>
<proteinExistence type="predicted"/>
<dbReference type="InterPro" id="IPR013130">
    <property type="entry name" value="Fe3_Rdtase_TM_dom"/>
</dbReference>
<dbReference type="Pfam" id="PF01794">
    <property type="entry name" value="Ferric_reduct"/>
    <property type="match status" value="1"/>
</dbReference>
<evidence type="ECO:0000313" key="10">
    <source>
        <dbReference type="Proteomes" id="UP001140094"/>
    </source>
</evidence>
<sequence>MSFKASDAYAAGLARNHAFDAVGLPQEEKKSLFKNFTLRWALFVFLWAMVQLIIIIAMTVEGSAKGSAFDGYNHACEAIMMTSISLNFLLMSPTLMAMLHATPLRRFICFDKANKAHKFVAHTLVFWTLQHIITHYYRFHQIDAQSNGKVSMFDLLYKKTTGKVGHTILGLLGMFLIGSLPVVRRKCFELFYLLHHLSIVIVILIFFHVTTHTFHYYITGPGAIYLTDRVFRAVRARFNRPRILSVIQHPSNVVEIRFERNGMKYKAGQFIYLCVPSLSWYQWHPFTLSSAPEEGELS</sequence>
<dbReference type="AlphaFoldDB" id="A0A9W8I069"/>
<dbReference type="GO" id="GO:0005886">
    <property type="term" value="C:plasma membrane"/>
    <property type="evidence" value="ECO:0007669"/>
    <property type="project" value="TreeGrafter"/>
</dbReference>
<evidence type="ECO:0000313" key="9">
    <source>
        <dbReference type="EMBL" id="KAJ2801557.1"/>
    </source>
</evidence>
<keyword evidence="10" id="KW-1185">Reference proteome</keyword>
<protein>
    <recommendedName>
        <fullName evidence="8">FAD-binding FR-type domain-containing protein</fullName>
    </recommendedName>
</protein>
<keyword evidence="4" id="KW-0560">Oxidoreductase</keyword>
<accession>A0A9W8I069</accession>
<feature type="domain" description="FAD-binding FR-type" evidence="8">
    <location>
        <begin position="236"/>
        <end position="298"/>
    </location>
</feature>
<dbReference type="InterPro" id="IPR050369">
    <property type="entry name" value="RBOH/FRE"/>
</dbReference>
<evidence type="ECO:0000259" key="8">
    <source>
        <dbReference type="PROSITE" id="PS51384"/>
    </source>
</evidence>
<dbReference type="SUPFAM" id="SSF63380">
    <property type="entry name" value="Riboflavin synthase domain-like"/>
    <property type="match status" value="1"/>
</dbReference>
<organism evidence="9 10">
    <name type="scientific">Coemansia guatemalensis</name>
    <dbReference type="NCBI Taxonomy" id="2761395"/>
    <lineage>
        <taxon>Eukaryota</taxon>
        <taxon>Fungi</taxon>
        <taxon>Fungi incertae sedis</taxon>
        <taxon>Zoopagomycota</taxon>
        <taxon>Kickxellomycotina</taxon>
        <taxon>Kickxellomycetes</taxon>
        <taxon>Kickxellales</taxon>
        <taxon>Kickxellaceae</taxon>
        <taxon>Coemansia</taxon>
    </lineage>
</organism>
<feature type="transmembrane region" description="Helical" evidence="7">
    <location>
        <begin position="164"/>
        <end position="183"/>
    </location>
</feature>
<dbReference type="GO" id="GO:0016491">
    <property type="term" value="F:oxidoreductase activity"/>
    <property type="evidence" value="ECO:0007669"/>
    <property type="project" value="UniProtKB-KW"/>
</dbReference>
<feature type="transmembrane region" description="Helical" evidence="7">
    <location>
        <begin position="78"/>
        <end position="99"/>
    </location>
</feature>
<feature type="non-terminal residue" evidence="9">
    <location>
        <position position="298"/>
    </location>
</feature>
<keyword evidence="5" id="KW-0406">Ion transport</keyword>
<dbReference type="PANTHER" id="PTHR11972">
    <property type="entry name" value="NADPH OXIDASE"/>
    <property type="match status" value="1"/>
</dbReference>
<dbReference type="Gene3D" id="2.40.30.10">
    <property type="entry name" value="Translation factors"/>
    <property type="match status" value="1"/>
</dbReference>
<gene>
    <name evidence="9" type="ORF">H4R20_003621</name>
</gene>
<dbReference type="Pfam" id="PF08022">
    <property type="entry name" value="FAD_binding_8"/>
    <property type="match status" value="1"/>
</dbReference>
<dbReference type="InterPro" id="IPR017927">
    <property type="entry name" value="FAD-bd_FR_type"/>
</dbReference>
<evidence type="ECO:0000256" key="4">
    <source>
        <dbReference type="ARBA" id="ARBA00023002"/>
    </source>
</evidence>
<feature type="transmembrane region" description="Helical" evidence="7">
    <location>
        <begin position="119"/>
        <end position="137"/>
    </location>
</feature>
<comment type="subcellular location">
    <subcellularLocation>
        <location evidence="1">Membrane</location>
        <topology evidence="1">Multi-pass membrane protein</topology>
    </subcellularLocation>
</comment>
<evidence type="ECO:0000256" key="3">
    <source>
        <dbReference type="ARBA" id="ARBA00022989"/>
    </source>
</evidence>
<reference evidence="9" key="1">
    <citation type="submission" date="2022-07" db="EMBL/GenBank/DDBJ databases">
        <title>Phylogenomic reconstructions and comparative analyses of Kickxellomycotina fungi.</title>
        <authorList>
            <person name="Reynolds N.K."/>
            <person name="Stajich J.E."/>
            <person name="Barry K."/>
            <person name="Grigoriev I.V."/>
            <person name="Crous P."/>
            <person name="Smith M.E."/>
        </authorList>
    </citation>
    <scope>NUCLEOTIDE SEQUENCE</scope>
    <source>
        <strain evidence="9">NRRL 1565</strain>
    </source>
</reference>
<dbReference type="InterPro" id="IPR017938">
    <property type="entry name" value="Riboflavin_synthase-like_b-brl"/>
</dbReference>
<dbReference type="InterPro" id="IPR013112">
    <property type="entry name" value="FAD-bd_8"/>
</dbReference>
<feature type="transmembrane region" description="Helical" evidence="7">
    <location>
        <begin position="190"/>
        <end position="208"/>
    </location>
</feature>
<dbReference type="EMBL" id="JANBUO010000792">
    <property type="protein sequence ID" value="KAJ2801557.1"/>
    <property type="molecule type" value="Genomic_DNA"/>
</dbReference>
<keyword evidence="3 7" id="KW-1133">Transmembrane helix</keyword>
<comment type="caution">
    <text evidence="9">The sequence shown here is derived from an EMBL/GenBank/DDBJ whole genome shotgun (WGS) entry which is preliminary data.</text>
</comment>
<keyword evidence="2 7" id="KW-0812">Transmembrane</keyword>
<dbReference type="GO" id="GO:0006811">
    <property type="term" value="P:monoatomic ion transport"/>
    <property type="evidence" value="ECO:0007669"/>
    <property type="project" value="UniProtKB-KW"/>
</dbReference>
<keyword evidence="6 7" id="KW-0472">Membrane</keyword>
<dbReference type="PROSITE" id="PS51384">
    <property type="entry name" value="FAD_FR"/>
    <property type="match status" value="1"/>
</dbReference>
<name>A0A9W8I069_9FUNG</name>
<evidence type="ECO:0000256" key="5">
    <source>
        <dbReference type="ARBA" id="ARBA00023065"/>
    </source>
</evidence>
<evidence type="ECO:0000256" key="7">
    <source>
        <dbReference type="SAM" id="Phobius"/>
    </source>
</evidence>
<dbReference type="Proteomes" id="UP001140094">
    <property type="component" value="Unassembled WGS sequence"/>
</dbReference>